<dbReference type="EC" id="2.6.1.-" evidence="4"/>
<dbReference type="PANTHER" id="PTHR42832">
    <property type="entry name" value="AMINO ACID AMINOTRANSFERASE"/>
    <property type="match status" value="1"/>
</dbReference>
<dbReference type="InterPro" id="IPR050881">
    <property type="entry name" value="LL-DAP_aminotransferase"/>
</dbReference>
<dbReference type="Proteomes" id="UP001154265">
    <property type="component" value="Unassembled WGS sequence"/>
</dbReference>
<dbReference type="Gene3D" id="3.90.1150.10">
    <property type="entry name" value="Aspartate Aminotransferase, domain 1"/>
    <property type="match status" value="1"/>
</dbReference>
<dbReference type="InterPro" id="IPR015421">
    <property type="entry name" value="PyrdxlP-dep_Trfase_major"/>
</dbReference>
<evidence type="ECO:0000313" key="6">
    <source>
        <dbReference type="EMBL" id="MDG2992047.1"/>
    </source>
</evidence>
<protein>
    <recommendedName>
        <fullName evidence="4">Aminotransferase</fullName>
        <ecNumber evidence="4">2.6.1.-</ecNumber>
    </recommendedName>
</protein>
<dbReference type="PANTHER" id="PTHR42832:SF2">
    <property type="entry name" value="ASPARTATE TRANSAMINASE"/>
    <property type="match status" value="1"/>
</dbReference>
<dbReference type="PROSITE" id="PS00105">
    <property type="entry name" value="AA_TRANSFER_CLASS_1"/>
    <property type="match status" value="1"/>
</dbReference>
<dbReference type="GO" id="GO:0010285">
    <property type="term" value="F:L,L-diaminopimelate aminotransferase activity"/>
    <property type="evidence" value="ECO:0007669"/>
    <property type="project" value="UniProtKB-EC"/>
</dbReference>
<evidence type="ECO:0000256" key="3">
    <source>
        <dbReference type="ARBA" id="ARBA00022679"/>
    </source>
</evidence>
<dbReference type="CDD" id="cd00609">
    <property type="entry name" value="AAT_like"/>
    <property type="match status" value="1"/>
</dbReference>
<keyword evidence="2 4" id="KW-0032">Aminotransferase</keyword>
<organism evidence="6 7">
    <name type="scientific">Candidatus Synechococcus calcipolaris G9</name>
    <dbReference type="NCBI Taxonomy" id="1497997"/>
    <lineage>
        <taxon>Bacteria</taxon>
        <taxon>Bacillati</taxon>
        <taxon>Cyanobacteriota</taxon>
        <taxon>Cyanophyceae</taxon>
        <taxon>Synechococcales</taxon>
        <taxon>Synechococcaceae</taxon>
        <taxon>Synechococcus</taxon>
    </lineage>
</organism>
<accession>A0ABT6F2K3</accession>
<dbReference type="InterPro" id="IPR004838">
    <property type="entry name" value="NHTrfase_class1_PyrdxlP-BS"/>
</dbReference>
<dbReference type="Pfam" id="PF00155">
    <property type="entry name" value="Aminotran_1_2"/>
    <property type="match status" value="1"/>
</dbReference>
<sequence>MSMFPLADRLANLEGNVFAGMDRVKAVARQSGQDIIDLSLGSADIAVADEILAEIQLALWDPQSHGYQLFQSTRPFREAAAQWYQRRFGLEMDPETEVLALIGSQEGTAHFPLALLNPGDYALVLDPGYPSHAGGVHLAGGRIYPMPLRPENDFLPMLSDVPATILAQAKLLILSYPHNPTTAIAPLSFFQEAVQFCQRHGLVLVHDFPYVDLVFDAPPAPSIFQADRDRSCSIEFFSLSKSYNMGGFRLGFAIGRAQLIQALAQIKSVIDFNQYAGILRGGIIALNSPHHQIQATIDTFRDRRDRFIEVLQDQGWPVTTPPATMYIWAPLPDPWHHNSLGFCQELLLHTGVAASPGSGFGPTGEGFVRFALVRDRQTLTLAAERIMDFLKN</sequence>
<evidence type="ECO:0000256" key="4">
    <source>
        <dbReference type="RuleBase" id="RU000481"/>
    </source>
</evidence>
<dbReference type="RefSeq" id="WP_277867970.1">
    <property type="nucleotide sequence ID" value="NZ_JAKKUT010000007.1"/>
</dbReference>
<comment type="similarity">
    <text evidence="4">Belongs to the class-I pyridoxal-phosphate-dependent aminotransferase family.</text>
</comment>
<comment type="cofactor">
    <cofactor evidence="1 4">
        <name>pyridoxal 5'-phosphate</name>
        <dbReference type="ChEBI" id="CHEBI:597326"/>
    </cofactor>
</comment>
<evidence type="ECO:0000256" key="2">
    <source>
        <dbReference type="ARBA" id="ARBA00022576"/>
    </source>
</evidence>
<reference evidence="6" key="1">
    <citation type="journal article" date="2022" name="Genome Biol. Evol.">
        <title>A New Gene Family Diagnostic for Intracellular Biomineralization of Amorphous Ca Carbonates by Cyanobacteria.</title>
        <authorList>
            <person name="Benzerara K."/>
            <person name="Duprat E."/>
            <person name="Bitard-Feildel T."/>
            <person name="Caumes G."/>
            <person name="Cassier-Chauvat C."/>
            <person name="Chauvat F."/>
            <person name="Dezi M."/>
            <person name="Diop S.I."/>
            <person name="Gaschignard G."/>
            <person name="Gorgen S."/>
            <person name="Gugger M."/>
            <person name="Lopez-Garcia P."/>
            <person name="Millet M."/>
            <person name="Skouri-Panet F."/>
            <person name="Moreira D."/>
            <person name="Callebaut I."/>
        </authorList>
    </citation>
    <scope>NUCLEOTIDE SEQUENCE</scope>
    <source>
        <strain evidence="6">G9</strain>
    </source>
</reference>
<dbReference type="InterPro" id="IPR004839">
    <property type="entry name" value="Aminotransferase_I/II_large"/>
</dbReference>
<evidence type="ECO:0000256" key="1">
    <source>
        <dbReference type="ARBA" id="ARBA00001933"/>
    </source>
</evidence>
<evidence type="ECO:0000313" key="7">
    <source>
        <dbReference type="Proteomes" id="UP001154265"/>
    </source>
</evidence>
<dbReference type="InterPro" id="IPR015424">
    <property type="entry name" value="PyrdxlP-dep_Trfase"/>
</dbReference>
<dbReference type="EMBL" id="JAKKUT010000007">
    <property type="protein sequence ID" value="MDG2992047.1"/>
    <property type="molecule type" value="Genomic_DNA"/>
</dbReference>
<comment type="caution">
    <text evidence="6">The sequence shown here is derived from an EMBL/GenBank/DDBJ whole genome shotgun (WGS) entry which is preliminary data.</text>
</comment>
<evidence type="ECO:0000259" key="5">
    <source>
        <dbReference type="Pfam" id="PF00155"/>
    </source>
</evidence>
<dbReference type="InterPro" id="IPR015422">
    <property type="entry name" value="PyrdxlP-dep_Trfase_small"/>
</dbReference>
<feature type="domain" description="Aminotransferase class I/classII large" evidence="5">
    <location>
        <begin position="34"/>
        <end position="386"/>
    </location>
</feature>
<proteinExistence type="inferred from homology"/>
<keyword evidence="3 4" id="KW-0808">Transferase</keyword>
<reference evidence="6" key="2">
    <citation type="submission" date="2022-01" db="EMBL/GenBank/DDBJ databases">
        <authorList>
            <person name="Zivanovic Y."/>
            <person name="Moreira D."/>
            <person name="Lopez-Garcia P."/>
        </authorList>
    </citation>
    <scope>NUCLEOTIDE SEQUENCE</scope>
    <source>
        <strain evidence="6">G9</strain>
    </source>
</reference>
<dbReference type="NCBIfam" id="NF005613">
    <property type="entry name" value="PRK07366.1"/>
    <property type="match status" value="1"/>
</dbReference>
<dbReference type="Gene3D" id="3.40.640.10">
    <property type="entry name" value="Type I PLP-dependent aspartate aminotransferase-like (Major domain)"/>
    <property type="match status" value="1"/>
</dbReference>
<name>A0ABT6F2K3_9SYNE</name>
<keyword evidence="7" id="KW-1185">Reference proteome</keyword>
<gene>
    <name evidence="6" type="ORF">L3556_14070</name>
</gene>
<dbReference type="SUPFAM" id="SSF53383">
    <property type="entry name" value="PLP-dependent transferases"/>
    <property type="match status" value="1"/>
</dbReference>